<keyword evidence="3" id="KW-1185">Reference proteome</keyword>
<dbReference type="EMBL" id="CP000386">
    <property type="protein sequence ID" value="ABG05294.1"/>
    <property type="molecule type" value="Genomic_DNA"/>
</dbReference>
<feature type="transmembrane region" description="Helical" evidence="1">
    <location>
        <begin position="106"/>
        <end position="126"/>
    </location>
</feature>
<keyword evidence="1" id="KW-0472">Membrane</keyword>
<name>Q1ATI4_RUBXD</name>
<accession>Q1ATI4</accession>
<evidence type="ECO:0000313" key="3">
    <source>
        <dbReference type="Proteomes" id="UP000006637"/>
    </source>
</evidence>
<keyword evidence="1" id="KW-1133">Transmembrane helix</keyword>
<dbReference type="RefSeq" id="WP_011565307.1">
    <property type="nucleotide sequence ID" value="NC_008148.1"/>
</dbReference>
<dbReference type="HOGENOM" id="CLU_1883609_0_0_11"/>
<dbReference type="Proteomes" id="UP000006637">
    <property type="component" value="Chromosome"/>
</dbReference>
<proteinExistence type="predicted"/>
<reference evidence="2 3" key="1">
    <citation type="submission" date="2006-06" db="EMBL/GenBank/DDBJ databases">
        <title>Complete sequence of Rubrobacter xylanophilus DSM 9941.</title>
        <authorList>
            <consortium name="US DOE Joint Genome Institute"/>
            <person name="Copeland A."/>
            <person name="Lucas S."/>
            <person name="Lapidus A."/>
            <person name="Barry K."/>
            <person name="Detter J.C."/>
            <person name="Glavina del Rio T."/>
            <person name="Hammon N."/>
            <person name="Israni S."/>
            <person name="Dalin E."/>
            <person name="Tice H."/>
            <person name="Pitluck S."/>
            <person name="Munk A.C."/>
            <person name="Brettin T."/>
            <person name="Bruce D."/>
            <person name="Han C."/>
            <person name="Tapia R."/>
            <person name="Gilna P."/>
            <person name="Schmutz J."/>
            <person name="Larimer F."/>
            <person name="Land M."/>
            <person name="Hauser L."/>
            <person name="Kyrpides N."/>
            <person name="Lykidis A."/>
            <person name="da Costa M.S."/>
            <person name="Rainey F.A."/>
            <person name="Empadinhas N."/>
            <person name="Jolivet E."/>
            <person name="Battista J.R."/>
            <person name="Richardson P."/>
        </authorList>
    </citation>
    <scope>NUCLEOTIDE SEQUENCE [LARGE SCALE GENOMIC DNA]</scope>
    <source>
        <strain evidence="3">DSM 9941 / JCM 11954 / NBRC 16129 / PRD-1</strain>
    </source>
</reference>
<protein>
    <submittedName>
        <fullName evidence="2">Uncharacterized protein</fullName>
    </submittedName>
</protein>
<dbReference type="AlphaFoldDB" id="Q1ATI4"/>
<sequence>MRRVALYGTLAAALVTGGNLLHGLSHAGGGVPLVAWQQAYVLLVIFLAPSAAALLLWGRFRRAGAWLLVVSMAGALVFGLAYHFLIPGPDNALTLQPGAWRPVFRASAALLVIMDALGLAAGLWALDRLSRAPSETGSASGIAQTEVR</sequence>
<feature type="transmembrane region" description="Helical" evidence="1">
    <location>
        <begin position="39"/>
        <end position="58"/>
    </location>
</feature>
<dbReference type="eggNOG" id="ENOG5032RI7">
    <property type="taxonomic scope" value="Bacteria"/>
</dbReference>
<evidence type="ECO:0000313" key="2">
    <source>
        <dbReference type="EMBL" id="ABG05294.1"/>
    </source>
</evidence>
<dbReference type="KEGG" id="rxy:Rxyl_2366"/>
<keyword evidence="1" id="KW-0812">Transmembrane</keyword>
<dbReference type="OrthoDB" id="5241540at2"/>
<feature type="transmembrane region" description="Helical" evidence="1">
    <location>
        <begin position="65"/>
        <end position="86"/>
    </location>
</feature>
<dbReference type="STRING" id="266117.Rxyl_2366"/>
<gene>
    <name evidence="2" type="ordered locus">Rxyl_2366</name>
</gene>
<evidence type="ECO:0000256" key="1">
    <source>
        <dbReference type="SAM" id="Phobius"/>
    </source>
</evidence>
<organism evidence="2 3">
    <name type="scientific">Rubrobacter xylanophilus (strain DSM 9941 / JCM 11954 / NBRC 16129 / PRD-1)</name>
    <dbReference type="NCBI Taxonomy" id="266117"/>
    <lineage>
        <taxon>Bacteria</taxon>
        <taxon>Bacillati</taxon>
        <taxon>Actinomycetota</taxon>
        <taxon>Rubrobacteria</taxon>
        <taxon>Rubrobacterales</taxon>
        <taxon>Rubrobacteraceae</taxon>
        <taxon>Rubrobacter</taxon>
    </lineage>
</organism>